<evidence type="ECO:0000256" key="3">
    <source>
        <dbReference type="ARBA" id="ARBA00022813"/>
    </source>
</evidence>
<evidence type="ECO:0000256" key="2">
    <source>
        <dbReference type="ARBA" id="ARBA00022801"/>
    </source>
</evidence>
<gene>
    <name evidence="9" type="primary">iaaA</name>
    <name evidence="9" type="ORF">L21SP5_00490</name>
</gene>
<sequence>MDTTKVRPYLFILLVFAIPLLLIPVIKMAKNDSQLLQEPPAQTQKDTLRGDYAIIIHGGAGNFTADDLSEAEKLAYKKALFEALESGKSMLSSGKEAVYVVENVINMLEDDSLFNAGKGAVLTHEGHAELDASIMRGYDRNAGAVAGVRTIRNPISAARMVMDSSVHVLLSGRGAEAFSRTVGLKQVDNSYFITEKSQKRLKVSIDKHGTVGCAVLDTHGNLAAGTSTGGMNNKRYGRIGDSPIIGAGTWADNQTCAISATGWGEYFIRLGVAHEISALMRYEEVSLEGAAHEVINKQLEQLGGYGGIIGVDAFGNVTAVFNTTGMYRAYYDAQGKQEIKLFLD</sequence>
<dbReference type="Proteomes" id="UP000064893">
    <property type="component" value="Chromosome"/>
</dbReference>
<feature type="site" description="Cleavage; by autolysis" evidence="7">
    <location>
        <begin position="209"/>
        <end position="210"/>
    </location>
</feature>
<dbReference type="EMBL" id="CP013118">
    <property type="protein sequence ID" value="ALO14166.1"/>
    <property type="molecule type" value="Genomic_DNA"/>
</dbReference>
<dbReference type="SUPFAM" id="SSF56235">
    <property type="entry name" value="N-terminal nucleophile aminohydrolases (Ntn hydrolases)"/>
    <property type="match status" value="1"/>
</dbReference>
<evidence type="ECO:0000256" key="7">
    <source>
        <dbReference type="PIRSR" id="PIRSR600246-3"/>
    </source>
</evidence>
<keyword evidence="8" id="KW-1133">Transmembrane helix</keyword>
<dbReference type="Gene3D" id="3.60.20.30">
    <property type="entry name" value="(Glycosyl)asparaginase"/>
    <property type="match status" value="1"/>
</dbReference>
<dbReference type="Pfam" id="PF01112">
    <property type="entry name" value="Asparaginase_2"/>
    <property type="match status" value="1"/>
</dbReference>
<evidence type="ECO:0000256" key="4">
    <source>
        <dbReference type="ARBA" id="ARBA00069124"/>
    </source>
</evidence>
<feature type="binding site" evidence="6">
    <location>
        <begin position="261"/>
        <end position="264"/>
    </location>
    <ligand>
        <name>substrate</name>
    </ligand>
</feature>
<evidence type="ECO:0000256" key="8">
    <source>
        <dbReference type="SAM" id="Phobius"/>
    </source>
</evidence>
<evidence type="ECO:0000256" key="6">
    <source>
        <dbReference type="PIRSR" id="PIRSR600246-2"/>
    </source>
</evidence>
<dbReference type="AlphaFoldDB" id="A0A0S2HVY2"/>
<dbReference type="InterPro" id="IPR029055">
    <property type="entry name" value="Ntn_hydrolases_N"/>
</dbReference>
<dbReference type="PANTHER" id="PTHR10188">
    <property type="entry name" value="L-ASPARAGINASE"/>
    <property type="match status" value="1"/>
</dbReference>
<feature type="transmembrane region" description="Helical" evidence="8">
    <location>
        <begin position="6"/>
        <end position="26"/>
    </location>
</feature>
<accession>A0A0S2HVY2</accession>
<dbReference type="STRING" id="1307839.L21SP5_00490"/>
<dbReference type="KEGG" id="blq:L21SP5_00490"/>
<dbReference type="GO" id="GO:0016811">
    <property type="term" value="F:hydrolase activity, acting on carbon-nitrogen (but not peptide) bonds, in linear amides"/>
    <property type="evidence" value="ECO:0007669"/>
    <property type="project" value="UniProtKB-ARBA"/>
</dbReference>
<feature type="active site" description="Nucleophile" evidence="5">
    <location>
        <position position="210"/>
    </location>
</feature>
<reference evidence="9 10" key="1">
    <citation type="submission" date="2015-11" db="EMBL/GenBank/DDBJ databases">
        <title>Description and complete genome sequence of a novel strain predominating in hypersaline microbial mats and representing a new family of the Bacteriodetes phylum.</title>
        <authorList>
            <person name="Spring S."/>
            <person name="Bunk B."/>
            <person name="Sproer C."/>
            <person name="Klenk H.-P."/>
        </authorList>
    </citation>
    <scope>NUCLEOTIDE SEQUENCE [LARGE SCALE GENOMIC DNA]</scope>
    <source>
        <strain evidence="9 10">L21-Spi-D4</strain>
    </source>
</reference>
<evidence type="ECO:0000256" key="5">
    <source>
        <dbReference type="PIRSR" id="PIRSR600246-1"/>
    </source>
</evidence>
<keyword evidence="3" id="KW-0068">Autocatalytic cleavage</keyword>
<dbReference type="PANTHER" id="PTHR10188:SF6">
    <property type="entry name" value="N(4)-(BETA-N-ACETYLGLUCOSAMINYL)-L-ASPARAGINASE"/>
    <property type="match status" value="1"/>
</dbReference>
<dbReference type="FunFam" id="3.60.20.30:FF:000001">
    <property type="entry name" value="Isoaspartyl peptidase/L-asparaginase"/>
    <property type="match status" value="1"/>
</dbReference>
<keyword evidence="8" id="KW-0812">Transmembrane</keyword>
<keyword evidence="8" id="KW-0472">Membrane</keyword>
<dbReference type="InterPro" id="IPR000246">
    <property type="entry name" value="Peptidase_T2"/>
</dbReference>
<evidence type="ECO:0000256" key="1">
    <source>
        <dbReference type="ARBA" id="ARBA00022670"/>
    </source>
</evidence>
<dbReference type="OrthoDB" id="9780217at2"/>
<name>A0A0S2HVY2_9BACT</name>
<dbReference type="GO" id="GO:0008233">
    <property type="term" value="F:peptidase activity"/>
    <property type="evidence" value="ECO:0007669"/>
    <property type="project" value="UniProtKB-KW"/>
</dbReference>
<dbReference type="GO" id="GO:0006508">
    <property type="term" value="P:proteolysis"/>
    <property type="evidence" value="ECO:0007669"/>
    <property type="project" value="UniProtKB-KW"/>
</dbReference>
<keyword evidence="1" id="KW-0645">Protease</keyword>
<proteinExistence type="predicted"/>
<organism evidence="9 10">
    <name type="scientific">Salinivirga cyanobacteriivorans</name>
    <dbReference type="NCBI Taxonomy" id="1307839"/>
    <lineage>
        <taxon>Bacteria</taxon>
        <taxon>Pseudomonadati</taxon>
        <taxon>Bacteroidota</taxon>
        <taxon>Bacteroidia</taxon>
        <taxon>Bacteroidales</taxon>
        <taxon>Salinivirgaceae</taxon>
        <taxon>Salinivirga</taxon>
    </lineage>
</organism>
<dbReference type="PATRIC" id="fig|1307839.3.peg.530"/>
<keyword evidence="10" id="KW-1185">Reference proteome</keyword>
<dbReference type="RefSeq" id="WP_057951741.1">
    <property type="nucleotide sequence ID" value="NZ_CP013118.1"/>
</dbReference>
<keyword evidence="2 9" id="KW-0378">Hydrolase</keyword>
<evidence type="ECO:0000313" key="9">
    <source>
        <dbReference type="EMBL" id="ALO14166.1"/>
    </source>
</evidence>
<feature type="binding site" evidence="6">
    <location>
        <begin position="238"/>
        <end position="241"/>
    </location>
    <ligand>
        <name>substrate</name>
    </ligand>
</feature>
<protein>
    <recommendedName>
        <fullName evidence="4">Isoaspartyl peptidase</fullName>
    </recommendedName>
</protein>
<evidence type="ECO:0000313" key="10">
    <source>
        <dbReference type="Proteomes" id="UP000064893"/>
    </source>
</evidence>
<dbReference type="CDD" id="cd04701">
    <property type="entry name" value="Asparaginase_2"/>
    <property type="match status" value="1"/>
</dbReference>